<evidence type="ECO:0000313" key="8">
    <source>
        <dbReference type="Proteomes" id="UP000824469"/>
    </source>
</evidence>
<dbReference type="GO" id="GO:0003677">
    <property type="term" value="F:DNA binding"/>
    <property type="evidence" value="ECO:0007669"/>
    <property type="project" value="UniProtKB-KW"/>
</dbReference>
<feature type="compositionally biased region" description="Basic residues" evidence="5">
    <location>
        <begin position="380"/>
        <end position="389"/>
    </location>
</feature>
<proteinExistence type="predicted"/>
<dbReference type="OMA" id="NCNSASK"/>
<feature type="domain" description="TF-B3" evidence="6">
    <location>
        <begin position="207"/>
        <end position="297"/>
    </location>
</feature>
<dbReference type="CDD" id="cd10017">
    <property type="entry name" value="B3_DNA"/>
    <property type="match status" value="1"/>
</dbReference>
<evidence type="ECO:0000256" key="4">
    <source>
        <dbReference type="ARBA" id="ARBA00023242"/>
    </source>
</evidence>
<dbReference type="AlphaFoldDB" id="A0AA38CQ70"/>
<protein>
    <recommendedName>
        <fullName evidence="6">TF-B3 domain-containing protein</fullName>
    </recommendedName>
</protein>
<feature type="compositionally biased region" description="Low complexity" evidence="5">
    <location>
        <begin position="420"/>
        <end position="430"/>
    </location>
</feature>
<dbReference type="EMBL" id="JAHRHJ020000009">
    <property type="protein sequence ID" value="KAH9300738.1"/>
    <property type="molecule type" value="Genomic_DNA"/>
</dbReference>
<keyword evidence="8" id="KW-1185">Reference proteome</keyword>
<keyword evidence="3" id="KW-0804">Transcription</keyword>
<keyword evidence="4" id="KW-0539">Nucleus</keyword>
<dbReference type="InterPro" id="IPR056924">
    <property type="entry name" value="SH3_Tf2-1"/>
</dbReference>
<accession>A0AA38CQ70</accession>
<dbReference type="SMART" id="SM01019">
    <property type="entry name" value="B3"/>
    <property type="match status" value="1"/>
</dbReference>
<dbReference type="Pfam" id="PF24626">
    <property type="entry name" value="SH3_Tf2-1"/>
    <property type="match status" value="1"/>
</dbReference>
<feature type="compositionally biased region" description="Polar residues" evidence="5">
    <location>
        <begin position="436"/>
        <end position="450"/>
    </location>
</feature>
<dbReference type="Pfam" id="PF02362">
    <property type="entry name" value="B3"/>
    <property type="match status" value="1"/>
</dbReference>
<comment type="caution">
    <text evidence="7">The sequence shown here is derived from an EMBL/GenBank/DDBJ whole genome shotgun (WGS) entry which is preliminary data.</text>
</comment>
<reference evidence="7 8" key="1">
    <citation type="journal article" date="2021" name="Nat. Plants">
        <title>The Taxus genome provides insights into paclitaxel biosynthesis.</title>
        <authorList>
            <person name="Xiong X."/>
            <person name="Gou J."/>
            <person name="Liao Q."/>
            <person name="Li Y."/>
            <person name="Zhou Q."/>
            <person name="Bi G."/>
            <person name="Li C."/>
            <person name="Du R."/>
            <person name="Wang X."/>
            <person name="Sun T."/>
            <person name="Guo L."/>
            <person name="Liang H."/>
            <person name="Lu P."/>
            <person name="Wu Y."/>
            <person name="Zhang Z."/>
            <person name="Ro D.K."/>
            <person name="Shang Y."/>
            <person name="Huang S."/>
            <person name="Yan J."/>
        </authorList>
    </citation>
    <scope>NUCLEOTIDE SEQUENCE [LARGE SCALE GENOMIC DNA]</scope>
    <source>
        <strain evidence="7">Ta-2019</strain>
    </source>
</reference>
<evidence type="ECO:0000259" key="6">
    <source>
        <dbReference type="PROSITE" id="PS50863"/>
    </source>
</evidence>
<organism evidence="7 8">
    <name type="scientific">Taxus chinensis</name>
    <name type="common">Chinese yew</name>
    <name type="synonym">Taxus wallichiana var. chinensis</name>
    <dbReference type="NCBI Taxonomy" id="29808"/>
    <lineage>
        <taxon>Eukaryota</taxon>
        <taxon>Viridiplantae</taxon>
        <taxon>Streptophyta</taxon>
        <taxon>Embryophyta</taxon>
        <taxon>Tracheophyta</taxon>
        <taxon>Spermatophyta</taxon>
        <taxon>Pinopsida</taxon>
        <taxon>Pinidae</taxon>
        <taxon>Conifers II</taxon>
        <taxon>Cupressales</taxon>
        <taxon>Taxaceae</taxon>
        <taxon>Taxus</taxon>
    </lineage>
</organism>
<evidence type="ECO:0000256" key="2">
    <source>
        <dbReference type="ARBA" id="ARBA00023125"/>
    </source>
</evidence>
<dbReference type="PROSITE" id="PS50863">
    <property type="entry name" value="B3"/>
    <property type="match status" value="1"/>
</dbReference>
<evidence type="ECO:0000313" key="7">
    <source>
        <dbReference type="EMBL" id="KAH9300738.1"/>
    </source>
</evidence>
<evidence type="ECO:0000256" key="3">
    <source>
        <dbReference type="ARBA" id="ARBA00023163"/>
    </source>
</evidence>
<gene>
    <name evidence="7" type="ORF">KI387_012321</name>
</gene>
<feature type="region of interest" description="Disordered" evidence="5">
    <location>
        <begin position="117"/>
        <end position="143"/>
    </location>
</feature>
<dbReference type="Proteomes" id="UP000824469">
    <property type="component" value="Unassembled WGS sequence"/>
</dbReference>
<keyword evidence="1" id="KW-0805">Transcription regulation</keyword>
<dbReference type="InterPro" id="IPR044837">
    <property type="entry name" value="REM16-like"/>
</dbReference>
<feature type="compositionally biased region" description="Polar residues" evidence="5">
    <location>
        <begin position="117"/>
        <end position="130"/>
    </location>
</feature>
<sequence>MKVFLRVRPHKSPIRYGKFSKLAPFEILKHIGPLAYHLALPPNLSRVHDVFHVSVLRRYIANRFHVLDWTSLQMQDQGKVTVELVRIIDRRTLGLRGKEIDQELNLTGLATSLIQASNTASRSAQRPSNPRKQRTEERPVVMRRSSRVANIPAPNYREEAFDIPYLRKGYSRRSLIPHAIASVKASREAAEHGFKIESDLGFTYPTFVKPMLHSHISGGFWLGLPTDFCKAHMPKQNSRMILEESGEDYETLYLAGKVGLSAGWRGFSIHHGLIEGDCLVFQLIQPTRFKVFIIRSADFESGKKRDLVENESDSVQEQLSQDFDDESDAVQELPMTGKQKRSSADVEEVSSESVEADGKLSKKPKKTPKGLGKAKDGKQQSKKSGKKPFHMSDGEEHEKQHTGSTEAKDSQVPDDEDSTKLTTKATAAPKSRSKKQINSMMPTRKTSTSEVHIKPSNGRVTVAA</sequence>
<name>A0AA38CQ70_TAXCH</name>
<keyword evidence="2" id="KW-0238">DNA-binding</keyword>
<evidence type="ECO:0000256" key="1">
    <source>
        <dbReference type="ARBA" id="ARBA00023015"/>
    </source>
</evidence>
<feature type="compositionally biased region" description="Basic and acidic residues" evidence="5">
    <location>
        <begin position="390"/>
        <end position="411"/>
    </location>
</feature>
<evidence type="ECO:0000256" key="5">
    <source>
        <dbReference type="SAM" id="MobiDB-lite"/>
    </source>
</evidence>
<dbReference type="InterPro" id="IPR003340">
    <property type="entry name" value="B3_DNA-bd"/>
</dbReference>
<dbReference type="InterPro" id="IPR015300">
    <property type="entry name" value="DNA-bd_pseudobarrel_sf"/>
</dbReference>
<dbReference type="PANTHER" id="PTHR31391:SF4">
    <property type="entry name" value="B3 DOMAIN-CONTAINING PROTEIN OS03G0184500"/>
    <property type="match status" value="1"/>
</dbReference>
<dbReference type="Gene3D" id="2.40.330.10">
    <property type="entry name" value="DNA-binding pseudobarrel domain"/>
    <property type="match status" value="1"/>
</dbReference>
<dbReference type="SUPFAM" id="SSF101936">
    <property type="entry name" value="DNA-binding pseudobarrel domain"/>
    <property type="match status" value="1"/>
</dbReference>
<feature type="region of interest" description="Disordered" evidence="5">
    <location>
        <begin position="304"/>
        <end position="464"/>
    </location>
</feature>
<dbReference type="PANTHER" id="PTHR31391">
    <property type="entry name" value="B3 DOMAIN-CONTAINING PROTEIN OS11G0197600-RELATED"/>
    <property type="match status" value="1"/>
</dbReference>